<proteinExistence type="predicted"/>
<dbReference type="EMBL" id="JAFIMR010000016">
    <property type="protein sequence ID" value="KAI1868822.1"/>
    <property type="molecule type" value="Genomic_DNA"/>
</dbReference>
<evidence type="ECO:0000256" key="1">
    <source>
        <dbReference type="SAM" id="SignalP"/>
    </source>
</evidence>
<keyword evidence="1" id="KW-0732">Signal</keyword>
<dbReference type="Proteomes" id="UP000829685">
    <property type="component" value="Unassembled WGS sequence"/>
</dbReference>
<evidence type="ECO:0000313" key="2">
    <source>
        <dbReference type="EMBL" id="KAI1868822.1"/>
    </source>
</evidence>
<protein>
    <submittedName>
        <fullName evidence="2">Uncharacterized protein</fullName>
    </submittedName>
</protein>
<evidence type="ECO:0000313" key="3">
    <source>
        <dbReference type="Proteomes" id="UP000829685"/>
    </source>
</evidence>
<organism evidence="2 3">
    <name type="scientific">Neoarthrinium moseri</name>
    <dbReference type="NCBI Taxonomy" id="1658444"/>
    <lineage>
        <taxon>Eukaryota</taxon>
        <taxon>Fungi</taxon>
        <taxon>Dikarya</taxon>
        <taxon>Ascomycota</taxon>
        <taxon>Pezizomycotina</taxon>
        <taxon>Sordariomycetes</taxon>
        <taxon>Xylariomycetidae</taxon>
        <taxon>Amphisphaeriales</taxon>
        <taxon>Apiosporaceae</taxon>
        <taxon>Neoarthrinium</taxon>
    </lineage>
</organism>
<reference evidence="2" key="1">
    <citation type="submission" date="2021-03" db="EMBL/GenBank/DDBJ databases">
        <title>Revisited historic fungal species revealed as producer of novel bioactive compounds through whole genome sequencing and comparative genomics.</title>
        <authorList>
            <person name="Vignolle G.A."/>
            <person name="Hochenegger N."/>
            <person name="Mach R.L."/>
            <person name="Mach-Aigner A.R."/>
            <person name="Javad Rahimi M."/>
            <person name="Salim K.A."/>
            <person name="Chan C.M."/>
            <person name="Lim L.B.L."/>
            <person name="Cai F."/>
            <person name="Druzhinina I.S."/>
            <person name="U'Ren J.M."/>
            <person name="Derntl C."/>
        </authorList>
    </citation>
    <scope>NUCLEOTIDE SEQUENCE</scope>
    <source>
        <strain evidence="2">TUCIM 5799</strain>
    </source>
</reference>
<dbReference type="OrthoDB" id="4153862at2759"/>
<dbReference type="AlphaFoldDB" id="A0A9Q0AQC1"/>
<keyword evidence="3" id="KW-1185">Reference proteome</keyword>
<name>A0A9Q0AQC1_9PEZI</name>
<gene>
    <name evidence="2" type="ORF">JX265_006801</name>
</gene>
<feature type="chain" id="PRO_5040150716" evidence="1">
    <location>
        <begin position="19"/>
        <end position="139"/>
    </location>
</feature>
<comment type="caution">
    <text evidence="2">The sequence shown here is derived from an EMBL/GenBank/DDBJ whole genome shotgun (WGS) entry which is preliminary data.</text>
</comment>
<feature type="signal peptide" evidence="1">
    <location>
        <begin position="1"/>
        <end position="18"/>
    </location>
</feature>
<accession>A0A9Q0AQC1</accession>
<sequence length="139" mass="14096">MQLQFITLLVGLVAVSSAAVADVEGVRNVARDSIVISRQANGNRPTPSGACCVASTSLKQDTCTATDGTQGRCVPGGNNLADENPLEGGGTLSCVAQSKLTCDAAIIERGKSLCRANAGNGKFIDGAQTISSLSQAKVN</sequence>